<gene>
    <name evidence="2" type="ORF">B1B_14309</name>
</gene>
<dbReference type="AlphaFoldDB" id="T0ZCM2"/>
<accession>T0ZCM2</accession>
<sequence>MLHEAFLWSEQRQVTKTATVSLHGNSYEVDAALVGRRVELVFDPFDLTDIEVRFDTRSMGKAVPMRIGRHVHPHARPEAAPPPVPTGIDYLSLVAQRRAAELAGELIDYAAMAASSTRPAADTESEEHLS</sequence>
<protein>
    <submittedName>
        <fullName evidence="2">Transposase</fullName>
    </submittedName>
</protein>
<reference evidence="2" key="1">
    <citation type="submission" date="2013-08" db="EMBL/GenBank/DDBJ databases">
        <authorList>
            <person name="Mendez C."/>
            <person name="Richter M."/>
            <person name="Ferrer M."/>
            <person name="Sanchez J."/>
        </authorList>
    </citation>
    <scope>NUCLEOTIDE SEQUENCE</scope>
</reference>
<name>T0ZCM2_9ZZZZ</name>
<reference evidence="2" key="2">
    <citation type="journal article" date="2014" name="ISME J.">
        <title>Microbial stratification in low pH oxic and suboxic macroscopic growths along an acid mine drainage.</title>
        <authorList>
            <person name="Mendez-Garcia C."/>
            <person name="Mesa V."/>
            <person name="Sprenger R.R."/>
            <person name="Richter M."/>
            <person name="Diez M.S."/>
            <person name="Solano J."/>
            <person name="Bargiela R."/>
            <person name="Golyshina O.V."/>
            <person name="Manteca A."/>
            <person name="Ramos J.L."/>
            <person name="Gallego J.R."/>
            <person name="Llorente I."/>
            <person name="Martins Dos Santos V.A."/>
            <person name="Jensen O.N."/>
            <person name="Pelaez A.I."/>
            <person name="Sanchez J."/>
            <person name="Ferrer M."/>
        </authorList>
    </citation>
    <scope>NUCLEOTIDE SEQUENCE</scope>
</reference>
<feature type="domain" description="Transposase-like Mu C-terminal" evidence="1">
    <location>
        <begin position="5"/>
        <end position="54"/>
    </location>
</feature>
<comment type="caution">
    <text evidence="2">The sequence shown here is derived from an EMBL/GenBank/DDBJ whole genome shotgun (WGS) entry which is preliminary data.</text>
</comment>
<proteinExistence type="predicted"/>
<organism evidence="2">
    <name type="scientific">mine drainage metagenome</name>
    <dbReference type="NCBI Taxonomy" id="410659"/>
    <lineage>
        <taxon>unclassified sequences</taxon>
        <taxon>metagenomes</taxon>
        <taxon>ecological metagenomes</taxon>
    </lineage>
</organism>
<dbReference type="InterPro" id="IPR015378">
    <property type="entry name" value="Transposase-like_Mu_C"/>
</dbReference>
<dbReference type="EMBL" id="AUZY01009468">
    <property type="protein sequence ID" value="EQD41912.1"/>
    <property type="molecule type" value="Genomic_DNA"/>
</dbReference>
<dbReference type="Pfam" id="PF09299">
    <property type="entry name" value="Mu-transpos_C"/>
    <property type="match status" value="1"/>
</dbReference>
<evidence type="ECO:0000313" key="2">
    <source>
        <dbReference type="EMBL" id="EQD41912.1"/>
    </source>
</evidence>
<evidence type="ECO:0000259" key="1">
    <source>
        <dbReference type="Pfam" id="PF09299"/>
    </source>
</evidence>